<protein>
    <submittedName>
        <fullName evidence="4">Oxidoreductase</fullName>
    </submittedName>
</protein>
<dbReference type="Proteomes" id="UP000244896">
    <property type="component" value="Chromosome"/>
</dbReference>
<dbReference type="GO" id="GO:0000166">
    <property type="term" value="F:nucleotide binding"/>
    <property type="evidence" value="ECO:0007669"/>
    <property type="project" value="InterPro"/>
</dbReference>
<dbReference type="AlphaFoldDB" id="A0A2U8E5Z9"/>
<dbReference type="InterPro" id="IPR000683">
    <property type="entry name" value="Gfo/Idh/MocA-like_OxRdtase_N"/>
</dbReference>
<sequence>MKASSAPIKFGVCGLGRIGAQHCRFFSENRERYQPVAFCDIDENRARETAAKYHGKPCTDFANFIADPDMELAIIATLSLDHARHAEQALAAGKMVLLEKPIGVTARDYAILQRLVREYPGKLYCGHNHRFEPAFQNALEIVRDGILGNVYAVKLAKHHTFMRRTDWQMRLDCGGGQLSVWGPHLLDHALQFLAGSPVRNVWSYLRRVLTPGDADDHARIMLESENGVVVEIEISNSVALPAPCCAIYGDRGTLVCGQEQKEIRLRYLAPDFRWDDATASTGNLPVDAPWHAGAEKLPWIEETRAVTPDVNMWDHVEIELARHLHAAIRDGVPFPIKNSDALEVARLAEVIKKQNPRFDWIG</sequence>
<dbReference type="SUPFAM" id="SSF55347">
    <property type="entry name" value="Glyceraldehyde-3-phosphate dehydrogenase-like, C-terminal domain"/>
    <property type="match status" value="1"/>
</dbReference>
<dbReference type="Pfam" id="PF01408">
    <property type="entry name" value="GFO_IDH_MocA"/>
    <property type="match status" value="1"/>
</dbReference>
<dbReference type="InterPro" id="IPR036291">
    <property type="entry name" value="NAD(P)-bd_dom_sf"/>
</dbReference>
<accession>A0A2U8E5Z9</accession>
<name>A0A2U8E5Z9_9BACT</name>
<dbReference type="InterPro" id="IPR055170">
    <property type="entry name" value="GFO_IDH_MocA-like_dom"/>
</dbReference>
<dbReference type="PANTHER" id="PTHR43818">
    <property type="entry name" value="BCDNA.GH03377"/>
    <property type="match status" value="1"/>
</dbReference>
<dbReference type="KEGG" id="elut:CKA38_14455"/>
<gene>
    <name evidence="4" type="ORF">CKA38_14455</name>
</gene>
<dbReference type="RefSeq" id="WP_108826197.1">
    <property type="nucleotide sequence ID" value="NZ_CP023004.1"/>
</dbReference>
<evidence type="ECO:0000259" key="3">
    <source>
        <dbReference type="Pfam" id="PF22725"/>
    </source>
</evidence>
<dbReference type="InterPro" id="IPR050463">
    <property type="entry name" value="Gfo/Idh/MocA_oxidrdct_glycsds"/>
</dbReference>
<dbReference type="EMBL" id="CP023004">
    <property type="protein sequence ID" value="AWI10293.1"/>
    <property type="molecule type" value="Genomic_DNA"/>
</dbReference>
<dbReference type="SUPFAM" id="SSF51735">
    <property type="entry name" value="NAD(P)-binding Rossmann-fold domains"/>
    <property type="match status" value="1"/>
</dbReference>
<evidence type="ECO:0000313" key="5">
    <source>
        <dbReference type="Proteomes" id="UP000244896"/>
    </source>
</evidence>
<dbReference type="GO" id="GO:0016491">
    <property type="term" value="F:oxidoreductase activity"/>
    <property type="evidence" value="ECO:0007669"/>
    <property type="project" value="UniProtKB-KW"/>
</dbReference>
<dbReference type="Gene3D" id="3.30.360.10">
    <property type="entry name" value="Dihydrodipicolinate Reductase, domain 2"/>
    <property type="match status" value="1"/>
</dbReference>
<organism evidence="4 5">
    <name type="scientific">Ereboglobus luteus</name>
    <dbReference type="NCBI Taxonomy" id="1796921"/>
    <lineage>
        <taxon>Bacteria</taxon>
        <taxon>Pseudomonadati</taxon>
        <taxon>Verrucomicrobiota</taxon>
        <taxon>Opitutia</taxon>
        <taxon>Opitutales</taxon>
        <taxon>Opitutaceae</taxon>
        <taxon>Ereboglobus</taxon>
    </lineage>
</organism>
<keyword evidence="1" id="KW-0560">Oxidoreductase</keyword>
<dbReference type="Pfam" id="PF22725">
    <property type="entry name" value="GFO_IDH_MocA_C3"/>
    <property type="match status" value="1"/>
</dbReference>
<evidence type="ECO:0000259" key="2">
    <source>
        <dbReference type="Pfam" id="PF01408"/>
    </source>
</evidence>
<reference evidence="4 5" key="1">
    <citation type="journal article" date="2018" name="Syst. Appl. Microbiol.">
        <title>Ereboglobus luteus gen. nov. sp. nov. from cockroach guts, and new insights into the oxygen relationship of the genera Opitutus and Didymococcus (Verrucomicrobia: Opitutaceae).</title>
        <authorList>
            <person name="Tegtmeier D."/>
            <person name="Belitz A."/>
            <person name="Radek R."/>
            <person name="Heimerl T."/>
            <person name="Brune A."/>
        </authorList>
    </citation>
    <scope>NUCLEOTIDE SEQUENCE [LARGE SCALE GENOMIC DNA]</scope>
    <source>
        <strain evidence="4 5">Ho45</strain>
    </source>
</reference>
<evidence type="ECO:0000256" key="1">
    <source>
        <dbReference type="ARBA" id="ARBA00023002"/>
    </source>
</evidence>
<feature type="domain" description="Gfo/Idh/MocA-like oxidoreductase N-terminal" evidence="2">
    <location>
        <begin position="8"/>
        <end position="126"/>
    </location>
</feature>
<dbReference type="OrthoDB" id="9815825at2"/>
<proteinExistence type="predicted"/>
<evidence type="ECO:0000313" key="4">
    <source>
        <dbReference type="EMBL" id="AWI10293.1"/>
    </source>
</evidence>
<keyword evidence="5" id="KW-1185">Reference proteome</keyword>
<feature type="domain" description="GFO/IDH/MocA-like oxidoreductase" evidence="3">
    <location>
        <begin position="135"/>
        <end position="254"/>
    </location>
</feature>
<dbReference type="PANTHER" id="PTHR43818:SF11">
    <property type="entry name" value="BCDNA.GH03377"/>
    <property type="match status" value="1"/>
</dbReference>
<dbReference type="Gene3D" id="3.40.50.720">
    <property type="entry name" value="NAD(P)-binding Rossmann-like Domain"/>
    <property type="match status" value="1"/>
</dbReference>